<name>A0A6C0IEB0_9ZZZZ</name>
<protein>
    <submittedName>
        <fullName evidence="1">Uncharacterized protein</fullName>
    </submittedName>
</protein>
<dbReference type="AlphaFoldDB" id="A0A6C0IEB0"/>
<reference evidence="1" key="1">
    <citation type="journal article" date="2020" name="Nature">
        <title>Giant virus diversity and host interactions through global metagenomics.</title>
        <authorList>
            <person name="Schulz F."/>
            <person name="Roux S."/>
            <person name="Paez-Espino D."/>
            <person name="Jungbluth S."/>
            <person name="Walsh D.A."/>
            <person name="Denef V.J."/>
            <person name="McMahon K.D."/>
            <person name="Konstantinidis K.T."/>
            <person name="Eloe-Fadrosh E.A."/>
            <person name="Kyrpides N.C."/>
            <person name="Woyke T."/>
        </authorList>
    </citation>
    <scope>NUCLEOTIDE SEQUENCE</scope>
    <source>
        <strain evidence="1">GVMAG-M-3300023184-71</strain>
    </source>
</reference>
<proteinExistence type="predicted"/>
<accession>A0A6C0IEB0</accession>
<dbReference type="InterPro" id="IPR027417">
    <property type="entry name" value="P-loop_NTPase"/>
</dbReference>
<dbReference type="InterPro" id="IPR005331">
    <property type="entry name" value="Sulfotransferase"/>
</dbReference>
<sequence>MSWSRLEFVHIPKTGGEAICVSYRNRQWGRYANHAILRMRIHRYPLFGQAKPCSFWHNHQLVEALYKYAKKFCVIRDPVDRLLSEYRWQRLPDDPNRLNEILAQWKTEIEQNPFFSDNHFAPQHLFAEQCDHVLLFDCLEQEVMNLVQQYGILPRRLVVQHQTSQKYRHIRKDSISPENMAWIQSYYAKDREWYARLKRERNLS</sequence>
<dbReference type="GO" id="GO:0016020">
    <property type="term" value="C:membrane"/>
    <property type="evidence" value="ECO:0007669"/>
    <property type="project" value="InterPro"/>
</dbReference>
<organism evidence="1">
    <name type="scientific">viral metagenome</name>
    <dbReference type="NCBI Taxonomy" id="1070528"/>
    <lineage>
        <taxon>unclassified sequences</taxon>
        <taxon>metagenomes</taxon>
        <taxon>organismal metagenomes</taxon>
    </lineage>
</organism>
<dbReference type="SUPFAM" id="SSF52540">
    <property type="entry name" value="P-loop containing nucleoside triphosphate hydrolases"/>
    <property type="match status" value="1"/>
</dbReference>
<evidence type="ECO:0000313" key="1">
    <source>
        <dbReference type="EMBL" id="QHT90785.1"/>
    </source>
</evidence>
<dbReference type="Gene3D" id="3.40.50.300">
    <property type="entry name" value="P-loop containing nucleotide triphosphate hydrolases"/>
    <property type="match status" value="1"/>
</dbReference>
<dbReference type="GO" id="GO:0008146">
    <property type="term" value="F:sulfotransferase activity"/>
    <property type="evidence" value="ECO:0007669"/>
    <property type="project" value="InterPro"/>
</dbReference>
<dbReference type="Pfam" id="PF03567">
    <property type="entry name" value="Sulfotransfer_2"/>
    <property type="match status" value="1"/>
</dbReference>
<dbReference type="EMBL" id="MN740158">
    <property type="protein sequence ID" value="QHT90785.1"/>
    <property type="molecule type" value="Genomic_DNA"/>
</dbReference>